<organism evidence="10 11">
    <name type="scientific">Pseudonocardia kunmingensis</name>
    <dbReference type="NCBI Taxonomy" id="630975"/>
    <lineage>
        <taxon>Bacteria</taxon>
        <taxon>Bacillati</taxon>
        <taxon>Actinomycetota</taxon>
        <taxon>Actinomycetes</taxon>
        <taxon>Pseudonocardiales</taxon>
        <taxon>Pseudonocardiaceae</taxon>
        <taxon>Pseudonocardia</taxon>
    </lineage>
</organism>
<dbReference type="AlphaFoldDB" id="A0A543CX83"/>
<dbReference type="PANTHER" id="PTHR43671:SF13">
    <property type="entry name" value="SERINE_THREONINE-PROTEIN KINASE NEK2"/>
    <property type="match status" value="1"/>
</dbReference>
<protein>
    <recommendedName>
        <fullName evidence="2">non-specific serine/threonine protein kinase</fullName>
        <ecNumber evidence="2">2.7.11.1</ecNumber>
    </recommendedName>
</protein>
<dbReference type="SMART" id="SM00220">
    <property type="entry name" value="S_TKc"/>
    <property type="match status" value="1"/>
</dbReference>
<dbReference type="EC" id="2.7.11.1" evidence="2"/>
<comment type="caution">
    <text evidence="10">The sequence shown here is derived from an EMBL/GenBank/DDBJ whole genome shotgun (WGS) entry which is preliminary data.</text>
</comment>
<dbReference type="PROSITE" id="PS50011">
    <property type="entry name" value="PROTEIN_KINASE_DOM"/>
    <property type="match status" value="1"/>
</dbReference>
<dbReference type="InterPro" id="IPR050660">
    <property type="entry name" value="NEK_Ser/Thr_kinase"/>
</dbReference>
<keyword evidence="4 7" id="KW-0547">Nucleotide-binding</keyword>
<evidence type="ECO:0000256" key="6">
    <source>
        <dbReference type="ARBA" id="ARBA00022840"/>
    </source>
</evidence>
<keyword evidence="6 7" id="KW-0067">ATP-binding</keyword>
<reference evidence="10 11" key="1">
    <citation type="submission" date="2019-06" db="EMBL/GenBank/DDBJ databases">
        <title>Sequencing the genomes of 1000 actinobacteria strains.</title>
        <authorList>
            <person name="Klenk H.-P."/>
        </authorList>
    </citation>
    <scope>NUCLEOTIDE SEQUENCE [LARGE SCALE GENOMIC DNA]</scope>
    <source>
        <strain evidence="10 11">DSM 45301</strain>
    </source>
</reference>
<evidence type="ECO:0000313" key="11">
    <source>
        <dbReference type="Proteomes" id="UP000315677"/>
    </source>
</evidence>
<dbReference type="SUPFAM" id="SSF56112">
    <property type="entry name" value="Protein kinase-like (PK-like)"/>
    <property type="match status" value="1"/>
</dbReference>
<dbReference type="PROSITE" id="PS00107">
    <property type="entry name" value="PROTEIN_KINASE_ATP"/>
    <property type="match status" value="1"/>
</dbReference>
<dbReference type="InterPro" id="IPR011009">
    <property type="entry name" value="Kinase-like_dom_sf"/>
</dbReference>
<dbReference type="EMBL" id="VFPA01000008">
    <property type="protein sequence ID" value="TQM01723.1"/>
    <property type="molecule type" value="Genomic_DNA"/>
</dbReference>
<dbReference type="InterPro" id="IPR000719">
    <property type="entry name" value="Prot_kinase_dom"/>
</dbReference>
<evidence type="ECO:0000256" key="8">
    <source>
        <dbReference type="SAM" id="MobiDB-lite"/>
    </source>
</evidence>
<evidence type="ECO:0000256" key="7">
    <source>
        <dbReference type="PROSITE-ProRule" id="PRU10141"/>
    </source>
</evidence>
<dbReference type="Proteomes" id="UP000315677">
    <property type="component" value="Unassembled WGS sequence"/>
</dbReference>
<gene>
    <name evidence="10" type="ORF">FB558_8235</name>
</gene>
<dbReference type="Gene3D" id="1.10.510.10">
    <property type="entry name" value="Transferase(Phosphotransferase) domain 1"/>
    <property type="match status" value="1"/>
</dbReference>
<evidence type="ECO:0000256" key="5">
    <source>
        <dbReference type="ARBA" id="ARBA00022777"/>
    </source>
</evidence>
<dbReference type="InterPro" id="IPR017441">
    <property type="entry name" value="Protein_kinase_ATP_BS"/>
</dbReference>
<feature type="domain" description="Protein kinase" evidence="9">
    <location>
        <begin position="12"/>
        <end position="265"/>
    </location>
</feature>
<dbReference type="CDD" id="cd14014">
    <property type="entry name" value="STKc_PknB_like"/>
    <property type="match status" value="1"/>
</dbReference>
<proteinExistence type="inferred from homology"/>
<keyword evidence="10" id="KW-0723">Serine/threonine-protein kinase</keyword>
<feature type="compositionally biased region" description="Basic residues" evidence="8">
    <location>
        <begin position="269"/>
        <end position="284"/>
    </location>
</feature>
<evidence type="ECO:0000256" key="2">
    <source>
        <dbReference type="ARBA" id="ARBA00012513"/>
    </source>
</evidence>
<keyword evidence="11" id="KW-1185">Reference proteome</keyword>
<comment type="similarity">
    <text evidence="1">Belongs to the protein kinase superfamily. NEK Ser/Thr protein kinase family. NIMA subfamily.</text>
</comment>
<evidence type="ECO:0000256" key="3">
    <source>
        <dbReference type="ARBA" id="ARBA00022679"/>
    </source>
</evidence>
<name>A0A543CX83_9PSEU</name>
<dbReference type="InterPro" id="IPR008271">
    <property type="entry name" value="Ser/Thr_kinase_AS"/>
</dbReference>
<keyword evidence="3" id="KW-0808">Transferase</keyword>
<dbReference type="Pfam" id="PF00069">
    <property type="entry name" value="Pkinase"/>
    <property type="match status" value="1"/>
</dbReference>
<evidence type="ECO:0000256" key="1">
    <source>
        <dbReference type="ARBA" id="ARBA00010886"/>
    </source>
</evidence>
<feature type="region of interest" description="Disordered" evidence="8">
    <location>
        <begin position="265"/>
        <end position="317"/>
    </location>
</feature>
<dbReference type="GO" id="GO:0004674">
    <property type="term" value="F:protein serine/threonine kinase activity"/>
    <property type="evidence" value="ECO:0007669"/>
    <property type="project" value="UniProtKB-KW"/>
</dbReference>
<dbReference type="PROSITE" id="PS00108">
    <property type="entry name" value="PROTEIN_KINASE_ST"/>
    <property type="match status" value="1"/>
</dbReference>
<accession>A0A543CX83</accession>
<evidence type="ECO:0000259" key="9">
    <source>
        <dbReference type="PROSITE" id="PS50011"/>
    </source>
</evidence>
<sequence>MAVSGTVLQGRYVLGPVIGVGSSAVVRRARDLQSRAMVAVKQFRPGASVQDVRRQAQELSVLGRLRHPGLVRLRDAGTEHGSSWVVTDLAEGPSLAERIRVGPVLPPRLVCRLGSELADALAYVHMRGVVHRDVKPANVLLDQGRARLADFGIAVAVDRTATTANGAIVGTAAYLSPEQVRGEGVGPAVDVYALGLVLLEALTGRREYPGPMVESALARLHRSPLVPEAVPATPGCLIRAMTADDPDQRPAAAEIAEELTAPPAVTPAGRHRRHRYRPQRRRRGSVVDQLRGITFGAAGSGSGIDPGRTKVARRDPV</sequence>
<evidence type="ECO:0000313" key="10">
    <source>
        <dbReference type="EMBL" id="TQM01723.1"/>
    </source>
</evidence>
<evidence type="ECO:0000256" key="4">
    <source>
        <dbReference type="ARBA" id="ARBA00022741"/>
    </source>
</evidence>
<feature type="binding site" evidence="7">
    <location>
        <position position="41"/>
    </location>
    <ligand>
        <name>ATP</name>
        <dbReference type="ChEBI" id="CHEBI:30616"/>
    </ligand>
</feature>
<dbReference type="GO" id="GO:0005524">
    <property type="term" value="F:ATP binding"/>
    <property type="evidence" value="ECO:0007669"/>
    <property type="project" value="UniProtKB-UniRule"/>
</dbReference>
<dbReference type="PANTHER" id="PTHR43671">
    <property type="entry name" value="SERINE/THREONINE-PROTEIN KINASE NEK"/>
    <property type="match status" value="1"/>
</dbReference>
<keyword evidence="5 10" id="KW-0418">Kinase</keyword>